<dbReference type="SUPFAM" id="SSF110087">
    <property type="entry name" value="DR1885-like metal-binding protein"/>
    <property type="match status" value="1"/>
</dbReference>
<keyword evidence="2" id="KW-0732">Signal</keyword>
<dbReference type="RefSeq" id="WP_013888520.1">
    <property type="nucleotide sequence ID" value="NC_015673.1"/>
</dbReference>
<name>F8DXJ6_CORRG</name>
<organism evidence="3 4">
    <name type="scientific">Corynebacterium resistens (strain DSM 45100 / JCM 12819 / GTC 2026 / SICGH 158)</name>
    <dbReference type="NCBI Taxonomy" id="662755"/>
    <lineage>
        <taxon>Bacteria</taxon>
        <taxon>Bacillati</taxon>
        <taxon>Actinomycetota</taxon>
        <taxon>Actinomycetes</taxon>
        <taxon>Mycobacteriales</taxon>
        <taxon>Corynebacteriaceae</taxon>
        <taxon>Corynebacterium</taxon>
    </lineage>
</organism>
<sequence>MRTSTFGRNRLAALSLATVAAAGLTLASCSAPGEKDGDKNAANSSVTQGSDAAQAPKSSDSNSAAEQSGMNHEGHEGHDHEGHEGHDHMAGGKTIESGDLAFQDAYITAKPASKKMTGVFGTFKNNSDKEITITEVSGSLKGRYEIHETNNGVMAQMKGGLKIPAGQTSELKPGGNHLMIMDNTDEIAAGDTLTLNLKDSEGKTYELKDIPVRVQNSQHEHYGH</sequence>
<dbReference type="PROSITE" id="PS51257">
    <property type="entry name" value="PROKAR_LIPOPROTEIN"/>
    <property type="match status" value="1"/>
</dbReference>
<dbReference type="PANTHER" id="PTHR36302:SF1">
    <property type="entry name" value="COPPER CHAPERONE PCU(A)C"/>
    <property type="match status" value="1"/>
</dbReference>
<dbReference type="KEGG" id="crd:CRES_1150"/>
<dbReference type="EMBL" id="CP002857">
    <property type="protein sequence ID" value="AEI09505.1"/>
    <property type="molecule type" value="Genomic_DNA"/>
</dbReference>
<evidence type="ECO:0000256" key="1">
    <source>
        <dbReference type="SAM" id="MobiDB-lite"/>
    </source>
</evidence>
<evidence type="ECO:0000313" key="4">
    <source>
        <dbReference type="Proteomes" id="UP000000492"/>
    </source>
</evidence>
<dbReference type="Pfam" id="PF04314">
    <property type="entry name" value="PCuAC"/>
    <property type="match status" value="1"/>
</dbReference>
<dbReference type="STRING" id="662755.CRES_1150"/>
<evidence type="ECO:0000313" key="3">
    <source>
        <dbReference type="EMBL" id="AEI09505.1"/>
    </source>
</evidence>
<evidence type="ECO:0000256" key="2">
    <source>
        <dbReference type="SAM" id="SignalP"/>
    </source>
</evidence>
<dbReference type="HOGENOM" id="CLU_100939_0_0_11"/>
<dbReference type="InterPro" id="IPR007410">
    <property type="entry name" value="LpqE-like"/>
</dbReference>
<feature type="region of interest" description="Disordered" evidence="1">
    <location>
        <begin position="29"/>
        <end position="94"/>
    </location>
</feature>
<protein>
    <submittedName>
        <fullName evidence="3">Secreted protein</fullName>
    </submittedName>
</protein>
<dbReference type="AlphaFoldDB" id="F8DXJ6"/>
<feature type="compositionally biased region" description="Polar residues" evidence="1">
    <location>
        <begin position="41"/>
        <end position="70"/>
    </location>
</feature>
<dbReference type="InterPro" id="IPR036182">
    <property type="entry name" value="PCuAC_sf"/>
</dbReference>
<gene>
    <name evidence="3" type="ordered locus">CRES_1150</name>
</gene>
<feature type="chain" id="PRO_5039359235" evidence="2">
    <location>
        <begin position="28"/>
        <end position="224"/>
    </location>
</feature>
<dbReference type="InterPro" id="IPR058248">
    <property type="entry name" value="Lxx211020-like"/>
</dbReference>
<dbReference type="PANTHER" id="PTHR36302">
    <property type="entry name" value="BLR7088 PROTEIN"/>
    <property type="match status" value="1"/>
</dbReference>
<keyword evidence="4" id="KW-1185">Reference proteome</keyword>
<feature type="compositionally biased region" description="Basic and acidic residues" evidence="1">
    <location>
        <begin position="72"/>
        <end position="90"/>
    </location>
</feature>
<feature type="signal peptide" evidence="2">
    <location>
        <begin position="1"/>
        <end position="27"/>
    </location>
</feature>
<dbReference type="OrthoDB" id="9796962at2"/>
<dbReference type="Proteomes" id="UP000000492">
    <property type="component" value="Chromosome"/>
</dbReference>
<reference evidence="3 4" key="1">
    <citation type="journal article" date="2012" name="BMC Genomics">
        <title>Complete genome sequence, lifestyle, and multi-drug resistance of the human pathogen Corynebacterium resistens DSM 45100 isolated from blood samples of a leukemia patient.</title>
        <authorList>
            <person name="Schroder J."/>
            <person name="Maus I."/>
            <person name="Meyer K."/>
            <person name="Wordemann S."/>
            <person name="Blom J."/>
            <person name="Jaenicke S."/>
            <person name="Schneider J."/>
            <person name="Trost E."/>
            <person name="Tauch A."/>
        </authorList>
    </citation>
    <scope>NUCLEOTIDE SEQUENCE [LARGE SCALE GENOMIC DNA]</scope>
    <source>
        <strain evidence="4">DSM 45100 / JCM 12819 / CCUG 50093 / GTC 2026 / SICGH 158</strain>
    </source>
</reference>
<dbReference type="Gene3D" id="2.60.40.1890">
    <property type="entry name" value="PCu(A)C copper chaperone"/>
    <property type="match status" value="1"/>
</dbReference>
<proteinExistence type="predicted"/>
<dbReference type="eggNOG" id="COG2847">
    <property type="taxonomic scope" value="Bacteria"/>
</dbReference>
<accession>F8DXJ6</accession>